<evidence type="ECO:0000256" key="1">
    <source>
        <dbReference type="SAM" id="MobiDB-lite"/>
    </source>
</evidence>
<proteinExistence type="predicted"/>
<feature type="compositionally biased region" description="Basic and acidic residues" evidence="1">
    <location>
        <begin position="63"/>
        <end position="82"/>
    </location>
</feature>
<evidence type="ECO:0000313" key="2">
    <source>
        <dbReference type="EMBL" id="KAJ8050001.1"/>
    </source>
</evidence>
<dbReference type="PANTHER" id="PTHR33480:SF1">
    <property type="entry name" value="TYR RECOMBINASE DOMAIN-CONTAINING PROTEIN"/>
    <property type="match status" value="1"/>
</dbReference>
<reference evidence="2" key="1">
    <citation type="submission" date="2021-10" db="EMBL/GenBank/DDBJ databases">
        <title>Tropical sea cucumber genome reveals ecological adaptation and Cuvierian tubules defense mechanism.</title>
        <authorList>
            <person name="Chen T."/>
        </authorList>
    </citation>
    <scope>NUCLEOTIDE SEQUENCE</scope>
    <source>
        <strain evidence="2">Nanhai2018</strain>
        <tissue evidence="2">Muscle</tissue>
    </source>
</reference>
<gene>
    <name evidence="2" type="ORF">HOLleu_03006</name>
</gene>
<feature type="compositionally biased region" description="Low complexity" evidence="1">
    <location>
        <begin position="15"/>
        <end position="24"/>
    </location>
</feature>
<dbReference type="EMBL" id="JAIZAY010000001">
    <property type="protein sequence ID" value="KAJ8050001.1"/>
    <property type="molecule type" value="Genomic_DNA"/>
</dbReference>
<feature type="region of interest" description="Disordered" evidence="1">
    <location>
        <begin position="1"/>
        <end position="82"/>
    </location>
</feature>
<comment type="caution">
    <text evidence="2">The sequence shown here is derived from an EMBL/GenBank/DDBJ whole genome shotgun (WGS) entry which is preliminary data.</text>
</comment>
<dbReference type="OrthoDB" id="10066781at2759"/>
<evidence type="ECO:0000313" key="3">
    <source>
        <dbReference type="Proteomes" id="UP001152320"/>
    </source>
</evidence>
<keyword evidence="3" id="KW-1185">Reference proteome</keyword>
<name>A0A9Q1CS14_HOLLE</name>
<accession>A0A9Q1CS14</accession>
<dbReference type="PANTHER" id="PTHR33480">
    <property type="entry name" value="SET DOMAIN-CONTAINING PROTEIN-RELATED"/>
    <property type="match status" value="1"/>
</dbReference>
<protein>
    <submittedName>
        <fullName evidence="2">Uncharacterized protein</fullName>
    </submittedName>
</protein>
<dbReference type="AlphaFoldDB" id="A0A9Q1CS14"/>
<dbReference type="Proteomes" id="UP001152320">
    <property type="component" value="Chromosome 1"/>
</dbReference>
<sequence length="352" mass="40321">MNSSDNEADSEYHPSSVDSGTNSDTDSDNPGAYNPPVDIPSTSGTCCSRADNLDSASTSTEKGGWHADSEDSKDDKDDSGNEEIHIKYSKRKKTENGEKMVYDKRNACLFCEKLIEVVIGRHYLSQHSSETELAQILAMPINSRERKVKLDLLRNRGNFYHNEKVMRSKSGEIILMRRPRSGICCDPQDYGPCPQCLGFVAKNDLWRHARYRCIARVQHEHTQSKKKRSQIRIECDILMKQFEGASDELKRTVLASMKRDDAFHVFSNDKLILEYGNQIFKNKKDRKHLVSQKMRAVTRIVLKLRENDPEGGQYISDFIIPSKFDKVVQAVEETCILIEGQNEDEYQFRQKP</sequence>
<organism evidence="2 3">
    <name type="scientific">Holothuria leucospilota</name>
    <name type="common">Black long sea cucumber</name>
    <name type="synonym">Mertensiothuria leucospilota</name>
    <dbReference type="NCBI Taxonomy" id="206669"/>
    <lineage>
        <taxon>Eukaryota</taxon>
        <taxon>Metazoa</taxon>
        <taxon>Echinodermata</taxon>
        <taxon>Eleutherozoa</taxon>
        <taxon>Echinozoa</taxon>
        <taxon>Holothuroidea</taxon>
        <taxon>Aspidochirotacea</taxon>
        <taxon>Aspidochirotida</taxon>
        <taxon>Holothuriidae</taxon>
        <taxon>Holothuria</taxon>
    </lineage>
</organism>